<comment type="caution">
    <text evidence="1">The sequence shown here is derived from an EMBL/GenBank/DDBJ whole genome shotgun (WGS) entry which is preliminary data.</text>
</comment>
<dbReference type="InterPro" id="IPR036520">
    <property type="entry name" value="UPF0759_sf"/>
</dbReference>
<sequence>MSSPAPPLPEGRDVYVYFDNDIKVHAPFDAINLAHRLGIDGSS</sequence>
<proteinExistence type="predicted"/>
<dbReference type="Proteomes" id="UP001205311">
    <property type="component" value="Unassembled WGS sequence"/>
</dbReference>
<evidence type="ECO:0000313" key="2">
    <source>
        <dbReference type="Proteomes" id="UP001205311"/>
    </source>
</evidence>
<accession>A0ABT1I4B3</accession>
<reference evidence="1 2" key="1">
    <citation type="submission" date="2022-06" db="EMBL/GenBank/DDBJ databases">
        <title>Genomic Encyclopedia of Archaeal and Bacterial Type Strains, Phase II (KMG-II): from individual species to whole genera.</title>
        <authorList>
            <person name="Goeker M."/>
        </authorList>
    </citation>
    <scope>NUCLEOTIDE SEQUENCE [LARGE SCALE GENOMIC DNA]</scope>
    <source>
        <strain evidence="1 2">DSM 40477</strain>
    </source>
</reference>
<name>A0ABT1I4B3_STRSD</name>
<dbReference type="EMBL" id="JAMTCP010000087">
    <property type="protein sequence ID" value="MCP2262647.1"/>
    <property type="molecule type" value="Genomic_DNA"/>
</dbReference>
<dbReference type="Gene3D" id="3.20.20.410">
    <property type="entry name" value="Protein of unknown function UPF0759"/>
    <property type="match status" value="1"/>
</dbReference>
<evidence type="ECO:0000313" key="1">
    <source>
        <dbReference type="EMBL" id="MCP2262647.1"/>
    </source>
</evidence>
<gene>
    <name evidence="1" type="ORF">LX15_006389</name>
</gene>
<keyword evidence="2" id="KW-1185">Reference proteome</keyword>
<protein>
    <submittedName>
        <fullName evidence="1">Uncharacterized protein</fullName>
    </submittedName>
</protein>
<dbReference type="SUPFAM" id="SSF117396">
    <property type="entry name" value="TM1631-like"/>
    <property type="match status" value="1"/>
</dbReference>
<organism evidence="1 2">
    <name type="scientific">Streptoalloteichus tenebrarius (strain ATCC 17920 / DSM 40477 / JCM 4838 / CBS 697.72 / NBRC 16177 / NCIMB 11028 / NRRL B-12390 / A12253. 1 / ISP 5477)</name>
    <name type="common">Streptomyces tenebrarius</name>
    <dbReference type="NCBI Taxonomy" id="1933"/>
    <lineage>
        <taxon>Bacteria</taxon>
        <taxon>Bacillati</taxon>
        <taxon>Actinomycetota</taxon>
        <taxon>Actinomycetes</taxon>
        <taxon>Pseudonocardiales</taxon>
        <taxon>Pseudonocardiaceae</taxon>
        <taxon>Streptoalloteichus</taxon>
    </lineage>
</organism>